<dbReference type="GO" id="GO:0003924">
    <property type="term" value="F:GTPase activity"/>
    <property type="evidence" value="ECO:0007669"/>
    <property type="project" value="InterPro"/>
</dbReference>
<dbReference type="GO" id="GO:0007264">
    <property type="term" value="P:small GTPase-mediated signal transduction"/>
    <property type="evidence" value="ECO:0007669"/>
    <property type="project" value="InterPro"/>
</dbReference>
<keyword evidence="1" id="KW-0547">Nucleotide-binding</keyword>
<accession>A0AAD9W5U9</accession>
<dbReference type="Pfam" id="PF00071">
    <property type="entry name" value="Ras"/>
    <property type="match status" value="1"/>
</dbReference>
<evidence type="ECO:0000313" key="4">
    <source>
        <dbReference type="EMBL" id="KAK2606985.1"/>
    </source>
</evidence>
<dbReference type="Gene3D" id="3.40.50.300">
    <property type="entry name" value="P-loop containing nucleotide triphosphate hydrolases"/>
    <property type="match status" value="1"/>
</dbReference>
<keyword evidence="5" id="KW-1185">Reference proteome</keyword>
<comment type="caution">
    <text evidence="4">The sequence shown here is derived from an EMBL/GenBank/DDBJ whole genome shotgun (WGS) entry which is preliminary data.</text>
</comment>
<evidence type="ECO:0000313" key="5">
    <source>
        <dbReference type="Proteomes" id="UP001265746"/>
    </source>
</evidence>
<dbReference type="SUPFAM" id="SSF52540">
    <property type="entry name" value="P-loop containing nucleoside triphosphate hydrolases"/>
    <property type="match status" value="1"/>
</dbReference>
<keyword evidence="2" id="KW-0342">GTP-binding</keyword>
<dbReference type="PANTHER" id="PTHR24072">
    <property type="entry name" value="RHO FAMILY GTPASE"/>
    <property type="match status" value="1"/>
</dbReference>
<dbReference type="PROSITE" id="PS51421">
    <property type="entry name" value="RAS"/>
    <property type="match status" value="1"/>
</dbReference>
<dbReference type="SMART" id="SM00175">
    <property type="entry name" value="RAB"/>
    <property type="match status" value="1"/>
</dbReference>
<gene>
    <name evidence="4" type="ORF">N8I77_005699</name>
</gene>
<dbReference type="GO" id="GO:0005525">
    <property type="term" value="F:GTP binding"/>
    <property type="evidence" value="ECO:0007669"/>
    <property type="project" value="UniProtKB-KW"/>
</dbReference>
<organism evidence="4 5">
    <name type="scientific">Phomopsis amygdali</name>
    <name type="common">Fusicoccum amygdali</name>
    <dbReference type="NCBI Taxonomy" id="1214568"/>
    <lineage>
        <taxon>Eukaryota</taxon>
        <taxon>Fungi</taxon>
        <taxon>Dikarya</taxon>
        <taxon>Ascomycota</taxon>
        <taxon>Pezizomycotina</taxon>
        <taxon>Sordariomycetes</taxon>
        <taxon>Sordariomycetidae</taxon>
        <taxon>Diaporthales</taxon>
        <taxon>Diaporthaceae</taxon>
        <taxon>Diaporthe</taxon>
    </lineage>
</organism>
<dbReference type="PROSITE" id="PS51420">
    <property type="entry name" value="RHO"/>
    <property type="match status" value="1"/>
</dbReference>
<dbReference type="InterPro" id="IPR003578">
    <property type="entry name" value="Small_GTPase_Rho"/>
</dbReference>
<protein>
    <submittedName>
        <fullName evidence="4">Uncharacterized protein</fullName>
    </submittedName>
</protein>
<name>A0AAD9W5U9_PHOAM</name>
<feature type="region of interest" description="Disordered" evidence="3">
    <location>
        <begin position="86"/>
        <end position="122"/>
    </location>
</feature>
<dbReference type="SMART" id="SM00174">
    <property type="entry name" value="RHO"/>
    <property type="match status" value="1"/>
</dbReference>
<dbReference type="Proteomes" id="UP001265746">
    <property type="component" value="Unassembled WGS sequence"/>
</dbReference>
<feature type="region of interest" description="Disordered" evidence="3">
    <location>
        <begin position="240"/>
        <end position="272"/>
    </location>
</feature>
<dbReference type="AlphaFoldDB" id="A0AAD9W5U9"/>
<sequence length="576" mass="64291">MSSLRAERAEWQRAVQAMNANEAHPSRVFPDHILVNQEEFRRAEDRFWEPSRPTTSIMYRAHVTAQGRIFCTERLYRWLENVPDQPELCLTPRPDPPSAPRSDSIRPRAVSAPVQTPPGLPVPGLGTDPSLSSFFLQHPNPLAQHPVRLEQCELQLQEVHSELEEASLQPGATSQLGSTSQLEEVHSQLEGVHFQPKIPQRRSSLNFTSHPASQVQQAPTQFGDLFQGLDQTQIGQIEASEVQQARSPGETQEIGSVAASQANRESKMENLTLSSKKRHTVQFGSMLDELREHLPVGSPHYDGGGAQSATMATENESEKRPTSVFGSIRKRLSTPAYSDGGRKSSASVVLKDISKSSKAFFDKLTAEKHEEYRIHVAFIGDPHCGKATLLDRYTLGAYTDGTAYQPHESSVRVQLTGPLIVDNFTARADIWDIAHRNVQTGQKHPLSMAKYDVIVICFDIADQCNLESVAKWRLEIQRYCPDIPSFLLGLKSDLRPDFPTLRLGFLDESTASTVGQGEEAARKNNASAYYECSANTGEGVTEFFECLARFSVQSIRKQNKLQQKANRRFSDVFHKD</sequence>
<evidence type="ECO:0000256" key="1">
    <source>
        <dbReference type="ARBA" id="ARBA00022741"/>
    </source>
</evidence>
<dbReference type="EMBL" id="JAUJFL010000003">
    <property type="protein sequence ID" value="KAK2606985.1"/>
    <property type="molecule type" value="Genomic_DNA"/>
</dbReference>
<dbReference type="InterPro" id="IPR001806">
    <property type="entry name" value="Small_GTPase"/>
</dbReference>
<proteinExistence type="predicted"/>
<reference evidence="4" key="1">
    <citation type="submission" date="2023-06" db="EMBL/GenBank/DDBJ databases">
        <authorList>
            <person name="Noh H."/>
        </authorList>
    </citation>
    <scope>NUCLEOTIDE SEQUENCE</scope>
    <source>
        <strain evidence="4">DUCC20226</strain>
    </source>
</reference>
<dbReference type="PROSITE" id="PS51419">
    <property type="entry name" value="RAB"/>
    <property type="match status" value="1"/>
</dbReference>
<feature type="compositionally biased region" description="Polar residues" evidence="3">
    <location>
        <begin position="170"/>
        <end position="182"/>
    </location>
</feature>
<dbReference type="InterPro" id="IPR027417">
    <property type="entry name" value="P-loop_NTPase"/>
</dbReference>
<feature type="region of interest" description="Disordered" evidence="3">
    <location>
        <begin position="298"/>
        <end position="328"/>
    </location>
</feature>
<feature type="region of interest" description="Disordered" evidence="3">
    <location>
        <begin position="165"/>
        <end position="190"/>
    </location>
</feature>
<evidence type="ECO:0000256" key="3">
    <source>
        <dbReference type="SAM" id="MobiDB-lite"/>
    </source>
</evidence>
<evidence type="ECO:0000256" key="2">
    <source>
        <dbReference type="ARBA" id="ARBA00023134"/>
    </source>
</evidence>
<dbReference type="PRINTS" id="PR00449">
    <property type="entry name" value="RASTRNSFRMNG"/>
</dbReference>